<keyword evidence="2" id="KW-1185">Reference proteome</keyword>
<reference evidence="1 2" key="1">
    <citation type="journal article" date="2020" name="Cell">
        <title>Large-Scale Comparative Analyses of Tick Genomes Elucidate Their Genetic Diversity and Vector Capacities.</title>
        <authorList>
            <consortium name="Tick Genome and Microbiome Consortium (TIGMIC)"/>
            <person name="Jia N."/>
            <person name="Wang J."/>
            <person name="Shi W."/>
            <person name="Du L."/>
            <person name="Sun Y."/>
            <person name="Zhan W."/>
            <person name="Jiang J.F."/>
            <person name="Wang Q."/>
            <person name="Zhang B."/>
            <person name="Ji P."/>
            <person name="Bell-Sakyi L."/>
            <person name="Cui X.M."/>
            <person name="Yuan T.T."/>
            <person name="Jiang B.G."/>
            <person name="Yang W.F."/>
            <person name="Lam T.T."/>
            <person name="Chang Q.C."/>
            <person name="Ding S.J."/>
            <person name="Wang X.J."/>
            <person name="Zhu J.G."/>
            <person name="Ruan X.D."/>
            <person name="Zhao L."/>
            <person name="Wei J.T."/>
            <person name="Ye R.Z."/>
            <person name="Que T.C."/>
            <person name="Du C.H."/>
            <person name="Zhou Y.H."/>
            <person name="Cheng J.X."/>
            <person name="Dai P.F."/>
            <person name="Guo W.B."/>
            <person name="Han X.H."/>
            <person name="Huang E.J."/>
            <person name="Li L.F."/>
            <person name="Wei W."/>
            <person name="Gao Y.C."/>
            <person name="Liu J.Z."/>
            <person name="Shao H.Z."/>
            <person name="Wang X."/>
            <person name="Wang C.C."/>
            <person name="Yang T.C."/>
            <person name="Huo Q.B."/>
            <person name="Li W."/>
            <person name="Chen H.Y."/>
            <person name="Chen S.E."/>
            <person name="Zhou L.G."/>
            <person name="Ni X.B."/>
            <person name="Tian J.H."/>
            <person name="Sheng Y."/>
            <person name="Liu T."/>
            <person name="Pan Y.S."/>
            <person name="Xia L.Y."/>
            <person name="Li J."/>
            <person name="Zhao F."/>
            <person name="Cao W.C."/>
        </authorList>
    </citation>
    <scope>NUCLEOTIDE SEQUENCE [LARGE SCALE GENOMIC DNA]</scope>
    <source>
        <strain evidence="1">Iper-2018</strain>
    </source>
</reference>
<evidence type="ECO:0000313" key="1">
    <source>
        <dbReference type="EMBL" id="KAG0426820.1"/>
    </source>
</evidence>
<evidence type="ECO:0000313" key="2">
    <source>
        <dbReference type="Proteomes" id="UP000805193"/>
    </source>
</evidence>
<dbReference type="Proteomes" id="UP000805193">
    <property type="component" value="Unassembled WGS sequence"/>
</dbReference>
<comment type="caution">
    <text evidence="1">The sequence shown here is derived from an EMBL/GenBank/DDBJ whole genome shotgun (WGS) entry which is preliminary data.</text>
</comment>
<dbReference type="EMBL" id="JABSTQ010009681">
    <property type="protein sequence ID" value="KAG0426820.1"/>
    <property type="molecule type" value="Genomic_DNA"/>
</dbReference>
<sequence>MGPSDLVTLACCVVVVTLSPQLVSCNRQPPHDDHVKFKSDENYQDQQQSRENGGAGSVRFDTKTVAEEETSRNIDYQSCNADVPEASVAAALEHVQPYEDVSLGGSLKRFINGVLRWVYEAITYDFCKVMEVDPSFDDVKTVIPLPPTKLAVVKEDPKKVEVPAKTSALSGLKASLVSWWKRPTPQKGLTDPSYRSRVGCFLRRARNKMYQDKKTHPSIWSPTDVCGTLCESCECNHDPNSTCAKELLVWRTQTKPLLFWTYAVLHRSRLLCAFGLLQSVLRKKYIYKTVMCMPLLILFFVLSQSELGVLTSVQPLHKKQTNLRMETEGVEKMAARGLALSLLTVRKPNAGIWRANARRCMKGMRRPCSNPVRSD</sequence>
<gene>
    <name evidence="1" type="ORF">HPB47_026082</name>
</gene>
<accession>A0AC60PZN4</accession>
<organism evidence="1 2">
    <name type="scientific">Ixodes persulcatus</name>
    <name type="common">Taiga tick</name>
    <dbReference type="NCBI Taxonomy" id="34615"/>
    <lineage>
        <taxon>Eukaryota</taxon>
        <taxon>Metazoa</taxon>
        <taxon>Ecdysozoa</taxon>
        <taxon>Arthropoda</taxon>
        <taxon>Chelicerata</taxon>
        <taxon>Arachnida</taxon>
        <taxon>Acari</taxon>
        <taxon>Parasitiformes</taxon>
        <taxon>Ixodida</taxon>
        <taxon>Ixodoidea</taxon>
        <taxon>Ixodidae</taxon>
        <taxon>Ixodinae</taxon>
        <taxon>Ixodes</taxon>
    </lineage>
</organism>
<protein>
    <submittedName>
        <fullName evidence="1">Uncharacterized protein</fullName>
    </submittedName>
</protein>
<name>A0AC60PZN4_IXOPE</name>
<proteinExistence type="predicted"/>